<dbReference type="EMBL" id="QDKL01000001">
    <property type="protein sequence ID" value="RZF22408.1"/>
    <property type="molecule type" value="Genomic_DNA"/>
</dbReference>
<dbReference type="Proteomes" id="UP000443582">
    <property type="component" value="Unassembled WGS sequence"/>
</dbReference>
<keyword evidence="4" id="KW-1185">Reference proteome</keyword>
<organism evidence="3 4">
    <name type="scientific">Halobacteriovorax vibrionivorans</name>
    <dbReference type="NCBI Taxonomy" id="2152716"/>
    <lineage>
        <taxon>Bacteria</taxon>
        <taxon>Pseudomonadati</taxon>
        <taxon>Bdellovibrionota</taxon>
        <taxon>Bacteriovoracia</taxon>
        <taxon>Bacteriovoracales</taxon>
        <taxon>Halobacteriovoraceae</taxon>
        <taxon>Halobacteriovorax</taxon>
    </lineage>
</organism>
<feature type="transmembrane region" description="Helical" evidence="1">
    <location>
        <begin position="12"/>
        <end position="33"/>
    </location>
</feature>
<feature type="domain" description="Uncharacterized protein YyaB-like PH" evidence="2">
    <location>
        <begin position="59"/>
        <end position="130"/>
    </location>
</feature>
<feature type="transmembrane region" description="Helical" evidence="1">
    <location>
        <begin position="39"/>
        <end position="60"/>
    </location>
</feature>
<keyword evidence="1" id="KW-0472">Membrane</keyword>
<evidence type="ECO:0000313" key="4">
    <source>
        <dbReference type="Proteomes" id="UP000443582"/>
    </source>
</evidence>
<proteinExistence type="predicted"/>
<gene>
    <name evidence="3" type="ORF">DAY19_01155</name>
</gene>
<keyword evidence="1" id="KW-0812">Transmembrane</keyword>
<comment type="caution">
    <text evidence="3">The sequence shown here is derived from an EMBL/GenBank/DDBJ whole genome shotgun (WGS) entry which is preliminary data.</text>
</comment>
<dbReference type="RefSeq" id="WP_114705353.1">
    <property type="nucleotide sequence ID" value="NZ_QDKL01000001.1"/>
</dbReference>
<evidence type="ECO:0000256" key="1">
    <source>
        <dbReference type="SAM" id="Phobius"/>
    </source>
</evidence>
<keyword evidence="1" id="KW-1133">Transmembrane helix</keyword>
<reference evidence="4" key="1">
    <citation type="journal article" date="2019" name="Int. J. Syst. Evol. Microbiol.">
        <title>Halobacteriovorax valvorus sp. nov., a novel prokaryotic predator isolated from coastal seawater of China.</title>
        <authorList>
            <person name="Chen M.-X."/>
        </authorList>
    </citation>
    <scope>NUCLEOTIDE SEQUENCE [LARGE SCALE GENOMIC DNA]</scope>
    <source>
        <strain evidence="4">BL9</strain>
    </source>
</reference>
<accession>A0ABY0IHI4</accession>
<protein>
    <recommendedName>
        <fullName evidence="2">Uncharacterized protein YyaB-like PH domain-containing protein</fullName>
    </recommendedName>
</protein>
<name>A0ABY0IHI4_9BACT</name>
<evidence type="ECO:0000259" key="2">
    <source>
        <dbReference type="Pfam" id="PF06713"/>
    </source>
</evidence>
<dbReference type="InterPro" id="IPR009589">
    <property type="entry name" value="PH_YyaB-like"/>
</dbReference>
<sequence>MRYRSKLDPIVSIVLLLPIANAIFRLVSFYLASSIIDQGSLIFIFIYGIVLSLIYFGIIYEIKDDELIVSNLFIKTRMPIASIKLIKKSKNFLAAPALSLDRIKIVSDEKWVLISPVKKEELIKQLKRINPLIDLQL</sequence>
<dbReference type="Pfam" id="PF06713">
    <property type="entry name" value="bPH_4"/>
    <property type="match status" value="1"/>
</dbReference>
<evidence type="ECO:0000313" key="3">
    <source>
        <dbReference type="EMBL" id="RZF22408.1"/>
    </source>
</evidence>